<dbReference type="AlphaFoldDB" id="A0A0M8NZK5"/>
<gene>
    <name evidence="1" type="ORF">ACN38_g11633</name>
</gene>
<evidence type="ECO:0000313" key="2">
    <source>
        <dbReference type="Proteomes" id="UP000037696"/>
    </source>
</evidence>
<accession>A0A0M8NZK5</accession>
<name>A0A0M8NZK5_9EURO</name>
<keyword evidence="2" id="KW-1185">Reference proteome</keyword>
<organism evidence="1 2">
    <name type="scientific">Penicillium nordicum</name>
    <dbReference type="NCBI Taxonomy" id="229535"/>
    <lineage>
        <taxon>Eukaryota</taxon>
        <taxon>Fungi</taxon>
        <taxon>Dikarya</taxon>
        <taxon>Ascomycota</taxon>
        <taxon>Pezizomycotina</taxon>
        <taxon>Eurotiomycetes</taxon>
        <taxon>Eurotiomycetidae</taxon>
        <taxon>Eurotiales</taxon>
        <taxon>Aspergillaceae</taxon>
        <taxon>Penicillium</taxon>
    </lineage>
</organism>
<comment type="caution">
    <text evidence="1">The sequence shown here is derived from an EMBL/GenBank/DDBJ whole genome shotgun (WGS) entry which is preliminary data.</text>
</comment>
<reference evidence="1 2" key="1">
    <citation type="submission" date="2015-08" db="EMBL/GenBank/DDBJ databases">
        <title>Genome sequencing of Penicillium nordicum.</title>
        <authorList>
            <person name="Nguyen H.D."/>
            <person name="Seifert K.A."/>
        </authorList>
    </citation>
    <scope>NUCLEOTIDE SEQUENCE [LARGE SCALE GENOMIC DNA]</scope>
    <source>
        <strain evidence="1 2">DAOMC 185683</strain>
    </source>
</reference>
<evidence type="ECO:0000313" key="1">
    <source>
        <dbReference type="EMBL" id="KOS37571.1"/>
    </source>
</evidence>
<dbReference type="Proteomes" id="UP000037696">
    <property type="component" value="Unassembled WGS sequence"/>
</dbReference>
<protein>
    <submittedName>
        <fullName evidence="1">Uncharacterized protein</fullName>
    </submittedName>
</protein>
<sequence length="105" mass="11171">MGHREPTNLSGIQITCSTQYAPRFSGKEKPRSCSVSKSTIRPDQIYRQGISGTYVSCNVMYHLAAGNLFACSSCHSVALVMAHHAGFFGTSASLLSRALQAAASS</sequence>
<proteinExistence type="predicted"/>
<dbReference type="EMBL" id="LHQQ01000310">
    <property type="protein sequence ID" value="KOS37571.1"/>
    <property type="molecule type" value="Genomic_DNA"/>
</dbReference>